<feature type="transmembrane region" description="Helical" evidence="1">
    <location>
        <begin position="253"/>
        <end position="276"/>
    </location>
</feature>
<comment type="caution">
    <text evidence="3">The sequence shown here is derived from an EMBL/GenBank/DDBJ whole genome shotgun (WGS) entry which is preliminary data.</text>
</comment>
<organism evidence="3 4">
    <name type="scientific">Armillaria tabescens</name>
    <name type="common">Ringless honey mushroom</name>
    <name type="synonym">Agaricus tabescens</name>
    <dbReference type="NCBI Taxonomy" id="1929756"/>
    <lineage>
        <taxon>Eukaryota</taxon>
        <taxon>Fungi</taxon>
        <taxon>Dikarya</taxon>
        <taxon>Basidiomycota</taxon>
        <taxon>Agaricomycotina</taxon>
        <taxon>Agaricomycetes</taxon>
        <taxon>Agaricomycetidae</taxon>
        <taxon>Agaricales</taxon>
        <taxon>Marasmiineae</taxon>
        <taxon>Physalacriaceae</taxon>
        <taxon>Desarmillaria</taxon>
    </lineage>
</organism>
<reference evidence="3" key="1">
    <citation type="submission" date="2023-06" db="EMBL/GenBank/DDBJ databases">
        <authorList>
            <consortium name="Lawrence Berkeley National Laboratory"/>
            <person name="Ahrendt S."/>
            <person name="Sahu N."/>
            <person name="Indic B."/>
            <person name="Wong-Bajracharya J."/>
            <person name="Merenyi Z."/>
            <person name="Ke H.-M."/>
            <person name="Monk M."/>
            <person name="Kocsube S."/>
            <person name="Drula E."/>
            <person name="Lipzen A."/>
            <person name="Balint B."/>
            <person name="Henrissat B."/>
            <person name="Andreopoulos B."/>
            <person name="Martin F.M."/>
            <person name="Harder C.B."/>
            <person name="Rigling D."/>
            <person name="Ford K.L."/>
            <person name="Foster G.D."/>
            <person name="Pangilinan J."/>
            <person name="Papanicolaou A."/>
            <person name="Barry K."/>
            <person name="LaButti K."/>
            <person name="Viragh M."/>
            <person name="Koriabine M."/>
            <person name="Yan M."/>
            <person name="Riley R."/>
            <person name="Champramary S."/>
            <person name="Plett K.L."/>
            <person name="Tsai I.J."/>
            <person name="Slot J."/>
            <person name="Sipos G."/>
            <person name="Plett J."/>
            <person name="Nagy L.G."/>
            <person name="Grigoriev I.V."/>
        </authorList>
    </citation>
    <scope>NUCLEOTIDE SEQUENCE</scope>
    <source>
        <strain evidence="3">CCBAS 213</strain>
    </source>
</reference>
<dbReference type="Pfam" id="PF20152">
    <property type="entry name" value="DUF6534"/>
    <property type="match status" value="1"/>
</dbReference>
<sequence length="369" mass="41879">MPTLSSILAEETGTIPSDSYKMSVMLSRSQTGHCPNFNTSEQVLWYEFNRTGKRRSFIFIHWQLISSFLSLALYGVLCHQVYIYYISFPKDHLVSKIIVYVLWLIETVLIVTNVCNIFDIFCYNFGNLSKLDDIRLTWFIVPILSGFVGCVCQLFYAWRMYRFSKKARWISITLSMIAFSQFLGAMACSIEAGRYYHYSDLQADLNNKVAAMIWLGGSALCDAAIALCMTYLLSRAHTGLKSTRILISRLIRLTIETGTVTATLAVIDIALFLAYPNNNYDTVLANCLVMMYSNTVLAVCNSRMTRQIRGGREDTTLPSYESFDLLNGGLNIELQNTQTNTDVESSLRLECREGGERNKKAIRASTCRR</sequence>
<dbReference type="EMBL" id="JAUEPS010000051">
    <property type="protein sequence ID" value="KAK0444980.1"/>
    <property type="molecule type" value="Genomic_DNA"/>
</dbReference>
<name>A0AA39MT95_ARMTA</name>
<dbReference type="InterPro" id="IPR045339">
    <property type="entry name" value="DUF6534"/>
</dbReference>
<feature type="transmembrane region" description="Helical" evidence="1">
    <location>
        <begin position="138"/>
        <end position="157"/>
    </location>
</feature>
<evidence type="ECO:0000259" key="2">
    <source>
        <dbReference type="Pfam" id="PF20152"/>
    </source>
</evidence>
<dbReference type="PANTHER" id="PTHR40465:SF1">
    <property type="entry name" value="DUF6534 DOMAIN-CONTAINING PROTEIN"/>
    <property type="match status" value="1"/>
</dbReference>
<keyword evidence="1" id="KW-0812">Transmembrane</keyword>
<dbReference type="AlphaFoldDB" id="A0AA39MT95"/>
<dbReference type="PANTHER" id="PTHR40465">
    <property type="entry name" value="CHROMOSOME 1, WHOLE GENOME SHOTGUN SEQUENCE"/>
    <property type="match status" value="1"/>
</dbReference>
<keyword evidence="1" id="KW-1133">Transmembrane helix</keyword>
<evidence type="ECO:0000313" key="4">
    <source>
        <dbReference type="Proteomes" id="UP001175211"/>
    </source>
</evidence>
<gene>
    <name evidence="3" type="ORF">EV420DRAFT_1648500</name>
</gene>
<feature type="transmembrane region" description="Helical" evidence="1">
    <location>
        <begin position="282"/>
        <end position="300"/>
    </location>
</feature>
<dbReference type="Proteomes" id="UP001175211">
    <property type="component" value="Unassembled WGS sequence"/>
</dbReference>
<proteinExistence type="predicted"/>
<feature type="transmembrane region" description="Helical" evidence="1">
    <location>
        <begin position="212"/>
        <end position="233"/>
    </location>
</feature>
<feature type="domain" description="DUF6534" evidence="2">
    <location>
        <begin position="218"/>
        <end position="304"/>
    </location>
</feature>
<feature type="transmembrane region" description="Helical" evidence="1">
    <location>
        <begin position="97"/>
        <end position="126"/>
    </location>
</feature>
<evidence type="ECO:0000313" key="3">
    <source>
        <dbReference type="EMBL" id="KAK0444980.1"/>
    </source>
</evidence>
<dbReference type="GeneID" id="85361729"/>
<keyword evidence="4" id="KW-1185">Reference proteome</keyword>
<feature type="transmembrane region" description="Helical" evidence="1">
    <location>
        <begin position="60"/>
        <end position="85"/>
    </location>
</feature>
<keyword evidence="1" id="KW-0472">Membrane</keyword>
<feature type="transmembrane region" description="Helical" evidence="1">
    <location>
        <begin position="169"/>
        <end position="192"/>
    </location>
</feature>
<evidence type="ECO:0000256" key="1">
    <source>
        <dbReference type="SAM" id="Phobius"/>
    </source>
</evidence>
<dbReference type="RefSeq" id="XP_060325327.1">
    <property type="nucleotide sequence ID" value="XM_060478181.1"/>
</dbReference>
<protein>
    <recommendedName>
        <fullName evidence="2">DUF6534 domain-containing protein</fullName>
    </recommendedName>
</protein>
<accession>A0AA39MT95</accession>